<comment type="similarity">
    <text evidence="12">Belongs to the G-protein coupled receptor 1 family.</text>
</comment>
<dbReference type="PRINTS" id="PR00237">
    <property type="entry name" value="GPCRRHODOPSN"/>
</dbReference>
<gene>
    <name evidence="15" type="primary">Or10v1_0</name>
    <name evidence="15" type="ORF">FOF47_R11883</name>
</gene>
<proteinExistence type="inferred from homology"/>
<keyword evidence="3" id="KW-1003">Cell membrane</keyword>
<dbReference type="AlphaFoldDB" id="A0A6G1A840"/>
<dbReference type="GO" id="GO:0004930">
    <property type="term" value="F:G protein-coupled receptor activity"/>
    <property type="evidence" value="ECO:0007669"/>
    <property type="project" value="UniProtKB-KW"/>
</dbReference>
<protein>
    <submittedName>
        <fullName evidence="15">O10V1 protein</fullName>
    </submittedName>
</protein>
<feature type="non-terminal residue" evidence="15">
    <location>
        <position position="1"/>
    </location>
</feature>
<dbReference type="InterPro" id="IPR000276">
    <property type="entry name" value="GPCR_Rhodpsn"/>
</dbReference>
<evidence type="ECO:0000256" key="3">
    <source>
        <dbReference type="ARBA" id="ARBA00022475"/>
    </source>
</evidence>
<keyword evidence="5 12" id="KW-0812">Transmembrane</keyword>
<feature type="transmembrane region" description="Helical" evidence="13">
    <location>
        <begin position="61"/>
        <end position="82"/>
    </location>
</feature>
<dbReference type="GO" id="GO:0005886">
    <property type="term" value="C:plasma membrane"/>
    <property type="evidence" value="ECO:0007669"/>
    <property type="project" value="UniProtKB-SubCell"/>
</dbReference>
<dbReference type="SUPFAM" id="SSF81321">
    <property type="entry name" value="Family A G protein-coupled receptor-like"/>
    <property type="match status" value="2"/>
</dbReference>
<dbReference type="Proteomes" id="UP000475037">
    <property type="component" value="Unassembled WGS sequence"/>
</dbReference>
<dbReference type="InterPro" id="IPR017452">
    <property type="entry name" value="GPCR_Rhodpsn_7TM"/>
</dbReference>
<evidence type="ECO:0000313" key="16">
    <source>
        <dbReference type="Proteomes" id="UP000475037"/>
    </source>
</evidence>
<evidence type="ECO:0000256" key="2">
    <source>
        <dbReference type="ARBA" id="ARBA00004651"/>
    </source>
</evidence>
<evidence type="ECO:0000256" key="1">
    <source>
        <dbReference type="ARBA" id="ARBA00003929"/>
    </source>
</evidence>
<sequence>MEEENQTGVVYFHFHPFSMDPAMAPLLFVAFLLLFLGSLVGNVTIGLTIWRDHSLHTPMYFFLFVLAVLEIGYSTNIAPLTLASILSVGHMLISLPSCGAQMFFFILLGGSDCVLLAVMAYDRYVAICHPLHYHVIMSWRLCGQMTVGSLGLGFLLGAAPCHPQVQCTEYMEATNQTGMIRFHFRPFSKLPEVQMLIFVAFLIMYLVSIGGNGSISLIIWINHSLHTPMYFFLASLAALEICYSSTIAPLTLASVLSAERALISLPGCGAQMFFFIFLGSADCILLAVMAYDRFVAICHPLRYTLMMSWPLCVQLALGSLVLAFILAMQLTVLIFQLPFCRSKEISLFYCDVLPVLRLACADTWVHEAILFVVSLTVLTIPFLLIALSYVFIVAAILKIRSAEGRHRAFSTCSSHLT</sequence>
<feature type="transmembrane region" description="Helical" evidence="13">
    <location>
        <begin position="195"/>
        <end position="223"/>
    </location>
</feature>
<dbReference type="FunFam" id="1.20.1070.10:FF:000001">
    <property type="entry name" value="Olfactory receptor"/>
    <property type="match status" value="1"/>
</dbReference>
<evidence type="ECO:0000256" key="6">
    <source>
        <dbReference type="ARBA" id="ARBA00022725"/>
    </source>
</evidence>
<keyword evidence="16" id="KW-1185">Reference proteome</keyword>
<dbReference type="PROSITE" id="PS50262">
    <property type="entry name" value="G_PROTEIN_RECEP_F1_2"/>
    <property type="match status" value="2"/>
</dbReference>
<evidence type="ECO:0000256" key="9">
    <source>
        <dbReference type="ARBA" id="ARBA00023136"/>
    </source>
</evidence>
<feature type="transmembrane region" description="Helical" evidence="13">
    <location>
        <begin position="311"/>
        <end position="335"/>
    </location>
</feature>
<evidence type="ECO:0000256" key="7">
    <source>
        <dbReference type="ARBA" id="ARBA00022989"/>
    </source>
</evidence>
<evidence type="ECO:0000259" key="14">
    <source>
        <dbReference type="PROSITE" id="PS50262"/>
    </source>
</evidence>
<dbReference type="InterPro" id="IPR000725">
    <property type="entry name" value="Olfact_rcpt"/>
</dbReference>
<evidence type="ECO:0000256" key="10">
    <source>
        <dbReference type="ARBA" id="ARBA00023170"/>
    </source>
</evidence>
<reference evidence="15 16" key="1">
    <citation type="submission" date="2019-11" db="EMBL/GenBank/DDBJ databases">
        <authorList>
            <person name="Yang C."/>
            <person name="Li F."/>
        </authorList>
    </citation>
    <scope>NUCLEOTIDE SEQUENCE [LARGE SCALE GENOMIC DNA]</scope>
    <source>
        <strain evidence="15">KB4526</strain>
        <tissue evidence="15">Muscle</tissue>
    </source>
</reference>
<keyword evidence="8 12" id="KW-0297">G-protein coupled receptor</keyword>
<dbReference type="PROSITE" id="PS00237">
    <property type="entry name" value="G_PROTEIN_RECEP_F1_1"/>
    <property type="match status" value="1"/>
</dbReference>
<comment type="caution">
    <text evidence="15">The sequence shown here is derived from an EMBL/GenBank/DDBJ whole genome shotgun (WGS) entry which is preliminary data.</text>
</comment>
<dbReference type="EMBL" id="VOAJ01009564">
    <property type="protein sequence ID" value="KAF0871750.1"/>
    <property type="molecule type" value="Genomic_DNA"/>
</dbReference>
<comment type="subcellular location">
    <subcellularLocation>
        <location evidence="2">Cell membrane</location>
        <topology evidence="2">Multi-pass membrane protein</topology>
    </subcellularLocation>
</comment>
<keyword evidence="4" id="KW-0716">Sensory transduction</keyword>
<dbReference type="Pfam" id="PF13853">
    <property type="entry name" value="7tm_4"/>
    <property type="match status" value="2"/>
</dbReference>
<feature type="transmembrane region" description="Helical" evidence="13">
    <location>
        <begin position="26"/>
        <end position="49"/>
    </location>
</feature>
<organism evidence="15 16">
    <name type="scientific">Crocuta crocuta</name>
    <name type="common">Spotted hyena</name>
    <dbReference type="NCBI Taxonomy" id="9678"/>
    <lineage>
        <taxon>Eukaryota</taxon>
        <taxon>Metazoa</taxon>
        <taxon>Chordata</taxon>
        <taxon>Craniata</taxon>
        <taxon>Vertebrata</taxon>
        <taxon>Euteleostomi</taxon>
        <taxon>Mammalia</taxon>
        <taxon>Eutheria</taxon>
        <taxon>Laurasiatheria</taxon>
        <taxon>Carnivora</taxon>
        <taxon>Feliformia</taxon>
        <taxon>Hyaenidae</taxon>
        <taxon>Crocuta</taxon>
    </lineage>
</organism>
<comment type="function">
    <text evidence="1">Putative odorant or sperm cell receptor.</text>
</comment>
<feature type="transmembrane region" description="Helical" evidence="13">
    <location>
        <begin position="102"/>
        <end position="121"/>
    </location>
</feature>
<evidence type="ECO:0000256" key="13">
    <source>
        <dbReference type="SAM" id="Phobius"/>
    </source>
</evidence>
<dbReference type="GO" id="GO:0004984">
    <property type="term" value="F:olfactory receptor activity"/>
    <property type="evidence" value="ECO:0007669"/>
    <property type="project" value="InterPro"/>
</dbReference>
<name>A0A6G1A840_CROCR</name>
<feature type="domain" description="G-protein coupled receptors family 1 profile" evidence="14">
    <location>
        <begin position="211"/>
        <end position="417"/>
    </location>
</feature>
<feature type="transmembrane region" description="Helical" evidence="13">
    <location>
        <begin position="268"/>
        <end position="291"/>
    </location>
</feature>
<keyword evidence="9 13" id="KW-0472">Membrane</keyword>
<keyword evidence="6" id="KW-0552">Olfaction</keyword>
<feature type="transmembrane region" description="Helical" evidence="13">
    <location>
        <begin position="229"/>
        <end position="256"/>
    </location>
</feature>
<dbReference type="Gene3D" id="1.20.1070.10">
    <property type="entry name" value="Rhodopsin 7-helix transmembrane proteins"/>
    <property type="match status" value="2"/>
</dbReference>
<feature type="non-terminal residue" evidence="15">
    <location>
        <position position="417"/>
    </location>
</feature>
<evidence type="ECO:0000256" key="8">
    <source>
        <dbReference type="ARBA" id="ARBA00023040"/>
    </source>
</evidence>
<accession>A0A6G1A840</accession>
<dbReference type="PRINTS" id="PR00245">
    <property type="entry name" value="OLFACTORYR"/>
</dbReference>
<keyword evidence="11 12" id="KW-0807">Transducer</keyword>
<dbReference type="PANTHER" id="PTHR26452">
    <property type="entry name" value="OLFACTORY RECEPTOR"/>
    <property type="match status" value="1"/>
</dbReference>
<keyword evidence="7 13" id="KW-1133">Transmembrane helix</keyword>
<dbReference type="InterPro" id="IPR050516">
    <property type="entry name" value="Olfactory_GPCR"/>
</dbReference>
<evidence type="ECO:0000313" key="15">
    <source>
        <dbReference type="EMBL" id="KAF0871750.1"/>
    </source>
</evidence>
<feature type="domain" description="G-protein coupled receptors family 1 profile" evidence="14">
    <location>
        <begin position="41"/>
        <end position="138"/>
    </location>
</feature>
<dbReference type="FunFam" id="1.20.1070.10:FF:000410">
    <property type="entry name" value="Olfactory receptor 1348"/>
    <property type="match status" value="1"/>
</dbReference>
<feature type="transmembrane region" description="Helical" evidence="13">
    <location>
        <begin position="371"/>
        <end position="397"/>
    </location>
</feature>
<keyword evidence="10 12" id="KW-0675">Receptor</keyword>
<evidence type="ECO:0000256" key="4">
    <source>
        <dbReference type="ARBA" id="ARBA00022606"/>
    </source>
</evidence>
<evidence type="ECO:0000256" key="5">
    <source>
        <dbReference type="ARBA" id="ARBA00022692"/>
    </source>
</evidence>
<evidence type="ECO:0000256" key="11">
    <source>
        <dbReference type="ARBA" id="ARBA00023224"/>
    </source>
</evidence>
<evidence type="ECO:0000256" key="12">
    <source>
        <dbReference type="RuleBase" id="RU000688"/>
    </source>
</evidence>